<organism evidence="6 7">
    <name type="scientific">Priestia megaterium</name>
    <name type="common">Bacillus megaterium</name>
    <dbReference type="NCBI Taxonomy" id="1404"/>
    <lineage>
        <taxon>Bacteria</taxon>
        <taxon>Bacillati</taxon>
        <taxon>Bacillota</taxon>
        <taxon>Bacilli</taxon>
        <taxon>Bacillales</taxon>
        <taxon>Bacillaceae</taxon>
        <taxon>Priestia</taxon>
    </lineage>
</organism>
<dbReference type="GO" id="GO:0003677">
    <property type="term" value="F:DNA binding"/>
    <property type="evidence" value="ECO:0007669"/>
    <property type="project" value="UniProtKB-UniRule"/>
</dbReference>
<sequence>MTKDRILEVALSLFATNGYEGTTLTEIARGVGIQKPSIYNHFKSKEEIFITIFENILWAHVQEVKKLMERIKELSTEEQLFQILSITFQYNLDYKEQTAFLNRALIFPPNTLKEQLNTQFILSEKALSEILHTILEDGMEKEEIRRANIEDFIISFYCLIDGIFIELSYYGEEKMTPRIPNIWKNFWCGIQNH</sequence>
<evidence type="ECO:0000313" key="7">
    <source>
        <dbReference type="Proteomes" id="UP000501868"/>
    </source>
</evidence>
<evidence type="ECO:0000256" key="1">
    <source>
        <dbReference type="ARBA" id="ARBA00023015"/>
    </source>
</evidence>
<dbReference type="PROSITE" id="PS01081">
    <property type="entry name" value="HTH_TETR_1"/>
    <property type="match status" value="1"/>
</dbReference>
<dbReference type="SUPFAM" id="SSF46689">
    <property type="entry name" value="Homeodomain-like"/>
    <property type="match status" value="1"/>
</dbReference>
<evidence type="ECO:0000256" key="3">
    <source>
        <dbReference type="ARBA" id="ARBA00023163"/>
    </source>
</evidence>
<keyword evidence="1" id="KW-0805">Transcription regulation</keyword>
<reference evidence="6 7" key="2">
    <citation type="submission" date="2020-04" db="EMBL/GenBank/DDBJ databases">
        <authorList>
            <person name="Fomenkov A."/>
            <person name="Anton B.P."/>
            <person name="Roberts R.J."/>
        </authorList>
    </citation>
    <scope>NUCLEOTIDE SEQUENCE [LARGE SCALE GENOMIC DNA]</scope>
    <source>
        <strain evidence="6 7">S2</strain>
    </source>
</reference>
<dbReference type="EMBL" id="CP051128">
    <property type="protein sequence ID" value="QIZ06481.1"/>
    <property type="molecule type" value="Genomic_DNA"/>
</dbReference>
<gene>
    <name evidence="6" type="ORF">HFZ78_06985</name>
</gene>
<evidence type="ECO:0000256" key="2">
    <source>
        <dbReference type="ARBA" id="ARBA00023125"/>
    </source>
</evidence>
<dbReference type="InterPro" id="IPR001647">
    <property type="entry name" value="HTH_TetR"/>
</dbReference>
<evidence type="ECO:0000259" key="5">
    <source>
        <dbReference type="PROSITE" id="PS50977"/>
    </source>
</evidence>
<accession>A0A6H1NZJ4</accession>
<dbReference type="PROSITE" id="PS50977">
    <property type="entry name" value="HTH_TETR_2"/>
    <property type="match status" value="1"/>
</dbReference>
<reference evidence="6 7" key="1">
    <citation type="submission" date="2020-04" db="EMBL/GenBank/DDBJ databases">
        <title>Genome-Wide Identification of 5-Methylcytosine Sites in Bacterial Genomes By High-Throughput Sequencing of MspJI Restriction Fragments.</title>
        <authorList>
            <person name="Wu V."/>
        </authorList>
    </citation>
    <scope>NUCLEOTIDE SEQUENCE [LARGE SCALE GENOMIC DNA]</scope>
    <source>
        <strain evidence="6 7">S2</strain>
    </source>
</reference>
<evidence type="ECO:0000313" key="6">
    <source>
        <dbReference type="EMBL" id="QIZ06481.1"/>
    </source>
</evidence>
<proteinExistence type="predicted"/>
<dbReference type="Gene3D" id="1.10.357.10">
    <property type="entry name" value="Tetracycline Repressor, domain 2"/>
    <property type="match status" value="1"/>
</dbReference>
<keyword evidence="2 4" id="KW-0238">DNA-binding</keyword>
<evidence type="ECO:0000256" key="4">
    <source>
        <dbReference type="PROSITE-ProRule" id="PRU00335"/>
    </source>
</evidence>
<dbReference type="InterPro" id="IPR036271">
    <property type="entry name" value="Tet_transcr_reg_TetR-rel_C_sf"/>
</dbReference>
<keyword evidence="3" id="KW-0804">Transcription</keyword>
<dbReference type="InterPro" id="IPR009057">
    <property type="entry name" value="Homeodomain-like_sf"/>
</dbReference>
<dbReference type="PANTHER" id="PTHR47506:SF1">
    <property type="entry name" value="HTH-TYPE TRANSCRIPTIONAL REGULATOR YJDC"/>
    <property type="match status" value="1"/>
</dbReference>
<feature type="domain" description="HTH tetR-type" evidence="5">
    <location>
        <begin position="1"/>
        <end position="60"/>
    </location>
</feature>
<dbReference type="PANTHER" id="PTHR47506">
    <property type="entry name" value="TRANSCRIPTIONAL REGULATORY PROTEIN"/>
    <property type="match status" value="1"/>
</dbReference>
<dbReference type="PRINTS" id="PR00455">
    <property type="entry name" value="HTHTETR"/>
</dbReference>
<dbReference type="SUPFAM" id="SSF48498">
    <property type="entry name" value="Tetracyclin repressor-like, C-terminal domain"/>
    <property type="match status" value="1"/>
</dbReference>
<feature type="DNA-binding region" description="H-T-H motif" evidence="4">
    <location>
        <begin position="23"/>
        <end position="42"/>
    </location>
</feature>
<dbReference type="Proteomes" id="UP000501868">
    <property type="component" value="Chromosome"/>
</dbReference>
<dbReference type="AlphaFoldDB" id="A0A6H1NZJ4"/>
<protein>
    <submittedName>
        <fullName evidence="6">TetR/AcrR family transcriptional regulator</fullName>
    </submittedName>
</protein>
<dbReference type="Pfam" id="PF00440">
    <property type="entry name" value="TetR_N"/>
    <property type="match status" value="1"/>
</dbReference>
<name>A0A6H1NZJ4_PRIMG</name>
<dbReference type="InterPro" id="IPR023772">
    <property type="entry name" value="DNA-bd_HTH_TetR-type_CS"/>
</dbReference>
<dbReference type="Gene3D" id="1.10.10.60">
    <property type="entry name" value="Homeodomain-like"/>
    <property type="match status" value="1"/>
</dbReference>